<dbReference type="SUPFAM" id="SSF54423">
    <property type="entry name" value="DsbC/DsbG N-terminal domain-like"/>
    <property type="match status" value="1"/>
</dbReference>
<dbReference type="RefSeq" id="WP_120382377.1">
    <property type="nucleotide sequence ID" value="NZ_RAXT01000001.1"/>
</dbReference>
<dbReference type="NCBIfam" id="NF008657">
    <property type="entry name" value="PRK11657.1"/>
    <property type="match status" value="1"/>
</dbReference>
<name>A0A3A8F563_9GAMM</name>
<protein>
    <recommendedName>
        <fullName evidence="1">Thiol:disulfide interchange protein</fullName>
    </recommendedName>
</protein>
<evidence type="ECO:0000259" key="2">
    <source>
        <dbReference type="Pfam" id="PF13098"/>
    </source>
</evidence>
<comment type="similarity">
    <text evidence="1">Belongs to the thioredoxin family. DsbC subfamily.</text>
</comment>
<dbReference type="Gene3D" id="3.10.450.70">
    <property type="entry name" value="Disulphide bond isomerase, DsbC/G, N-terminal"/>
    <property type="match status" value="1"/>
</dbReference>
<dbReference type="InterPro" id="IPR036249">
    <property type="entry name" value="Thioredoxin-like_sf"/>
</dbReference>
<dbReference type="PANTHER" id="PTHR35272">
    <property type="entry name" value="THIOL:DISULFIDE INTERCHANGE PROTEIN DSBC-RELATED"/>
    <property type="match status" value="1"/>
</dbReference>
<dbReference type="Proteomes" id="UP000280405">
    <property type="component" value="Unassembled WGS sequence"/>
</dbReference>
<dbReference type="PANTHER" id="PTHR35272:SF4">
    <property type="entry name" value="THIOL:DISULFIDE INTERCHANGE PROTEIN DSBG"/>
    <property type="match status" value="1"/>
</dbReference>
<keyword evidence="1" id="KW-0574">Periplasm</keyword>
<feature type="chain" id="PRO_5017102374" description="Thiol:disulfide interchange protein" evidence="1">
    <location>
        <begin position="23"/>
        <end position="250"/>
    </location>
</feature>
<evidence type="ECO:0000313" key="3">
    <source>
        <dbReference type="EMBL" id="RKG40876.1"/>
    </source>
</evidence>
<proteinExistence type="inferred from homology"/>
<dbReference type="OrthoDB" id="5298214at2"/>
<accession>A0A3A8F563</accession>
<reference evidence="3 4" key="1">
    <citation type="submission" date="2018-09" db="EMBL/GenBank/DDBJ databases">
        <title>The draft genome of Acinetobacter spp. strains.</title>
        <authorList>
            <person name="Qin J."/>
            <person name="Feng Y."/>
            <person name="Zong Z."/>
        </authorList>
    </citation>
    <scope>NUCLEOTIDE SEQUENCE [LARGE SCALE GENOMIC DNA]</scope>
    <source>
        <strain evidence="3 4">WCHAc060115</strain>
    </source>
</reference>
<dbReference type="EMBL" id="RAXT01000001">
    <property type="protein sequence ID" value="RKG40876.1"/>
    <property type="molecule type" value="Genomic_DNA"/>
</dbReference>
<dbReference type="InterPro" id="IPR009094">
    <property type="entry name" value="DiS-bond_isomerase_DsbC/G_N_sf"/>
</dbReference>
<dbReference type="Pfam" id="PF13098">
    <property type="entry name" value="Thioredoxin_2"/>
    <property type="match status" value="1"/>
</dbReference>
<dbReference type="SUPFAM" id="SSF52833">
    <property type="entry name" value="Thioredoxin-like"/>
    <property type="match status" value="1"/>
</dbReference>
<sequence>MKPLKTLGLFTIGVLTNQIAFAAEADLIKTKLEKEGYTFVKQIEAPEGLIGWTGYKDEYPSTVFIAKDQKYYLVGDLFDQTGKNLTEQAIHTHVKGAVLDEIWKSLEKSTWIQDGKADAEKIIYVFNDPNCGYCHTFWKQARPFVNSGKVQLRHIMVGVIRPSSKGQAASILNSSNPVEVFTEYNLANGKSKLKEMQSIPQDLSEKIDFNTKLMDKYGFYATPALIWKDSKGEIQSQQGVPKDLTKLLTE</sequence>
<keyword evidence="4" id="KW-1185">Reference proteome</keyword>
<evidence type="ECO:0000256" key="1">
    <source>
        <dbReference type="RuleBase" id="RU364038"/>
    </source>
</evidence>
<evidence type="ECO:0000313" key="4">
    <source>
        <dbReference type="Proteomes" id="UP000280405"/>
    </source>
</evidence>
<dbReference type="AlphaFoldDB" id="A0A3A8F563"/>
<comment type="caution">
    <text evidence="3">The sequence shown here is derived from an EMBL/GenBank/DDBJ whole genome shotgun (WGS) entry which is preliminary data.</text>
</comment>
<organism evidence="3 4">
    <name type="scientific">Acinetobacter rongchengensis</name>
    <dbReference type="NCBI Taxonomy" id="2419601"/>
    <lineage>
        <taxon>Bacteria</taxon>
        <taxon>Pseudomonadati</taxon>
        <taxon>Pseudomonadota</taxon>
        <taxon>Gammaproteobacteria</taxon>
        <taxon>Moraxellales</taxon>
        <taxon>Moraxellaceae</taxon>
        <taxon>Acinetobacter</taxon>
    </lineage>
</organism>
<feature type="domain" description="Thioredoxin-like fold" evidence="2">
    <location>
        <begin position="118"/>
        <end position="237"/>
    </location>
</feature>
<dbReference type="InterPro" id="IPR012336">
    <property type="entry name" value="Thioredoxin-like_fold"/>
</dbReference>
<feature type="signal peptide" evidence="1">
    <location>
        <begin position="1"/>
        <end position="22"/>
    </location>
</feature>
<comment type="subcellular location">
    <subcellularLocation>
        <location evidence="1">Periplasm</location>
    </subcellularLocation>
</comment>
<dbReference type="InterPro" id="IPR033954">
    <property type="entry name" value="DiS-bond_Isoase_DsbC/G"/>
</dbReference>
<dbReference type="Gene3D" id="3.40.30.10">
    <property type="entry name" value="Glutaredoxin"/>
    <property type="match status" value="1"/>
</dbReference>
<comment type="function">
    <text evidence="1">Required for disulfide bond formation in some periplasmic proteins. Acts by transferring its disulfide bond to other proteins and is reduced in the process.</text>
</comment>
<dbReference type="CDD" id="cd03020">
    <property type="entry name" value="DsbA_DsbC_DsbG"/>
    <property type="match status" value="1"/>
</dbReference>
<keyword evidence="1" id="KW-0676">Redox-active center</keyword>
<dbReference type="InterPro" id="IPR051470">
    <property type="entry name" value="Thiol:disulfide_interchange"/>
</dbReference>
<keyword evidence="1" id="KW-0732">Signal</keyword>
<dbReference type="GO" id="GO:0042597">
    <property type="term" value="C:periplasmic space"/>
    <property type="evidence" value="ECO:0007669"/>
    <property type="project" value="UniProtKB-SubCell"/>
</dbReference>
<gene>
    <name evidence="3" type="primary">dsbG</name>
    <name evidence="3" type="ORF">D7V20_00350</name>
</gene>